<dbReference type="STRING" id="1267423.SAMN05216290_0993"/>
<feature type="domain" description="PpiC" evidence="3">
    <location>
        <begin position="226"/>
        <end position="325"/>
    </location>
</feature>
<dbReference type="Gene3D" id="3.10.50.40">
    <property type="match status" value="2"/>
</dbReference>
<name>A0A1I0N9T1_9BACT</name>
<dbReference type="InterPro" id="IPR027304">
    <property type="entry name" value="Trigger_fact/SurA_dom_sf"/>
</dbReference>
<keyword evidence="1 4" id="KW-0413">Isomerase</keyword>
<dbReference type="InterPro" id="IPR050245">
    <property type="entry name" value="PrsA_foldase"/>
</dbReference>
<dbReference type="SUPFAM" id="SSF54534">
    <property type="entry name" value="FKBP-like"/>
    <property type="match status" value="2"/>
</dbReference>
<dbReference type="GeneID" id="99985731"/>
<evidence type="ECO:0000256" key="1">
    <source>
        <dbReference type="PROSITE-ProRule" id="PRU00278"/>
    </source>
</evidence>
<reference evidence="5" key="1">
    <citation type="submission" date="2016-10" db="EMBL/GenBank/DDBJ databases">
        <authorList>
            <person name="Varghese N."/>
            <person name="Submissions S."/>
        </authorList>
    </citation>
    <scope>NUCLEOTIDE SEQUENCE [LARGE SCALE GENOMIC DNA]</scope>
    <source>
        <strain evidence="5">CGMCC 1.12402</strain>
    </source>
</reference>
<organism evidence="4 5">
    <name type="scientific">Roseivirga pacifica</name>
    <dbReference type="NCBI Taxonomy" id="1267423"/>
    <lineage>
        <taxon>Bacteria</taxon>
        <taxon>Pseudomonadati</taxon>
        <taxon>Bacteroidota</taxon>
        <taxon>Cytophagia</taxon>
        <taxon>Cytophagales</taxon>
        <taxon>Roseivirgaceae</taxon>
        <taxon>Roseivirga</taxon>
    </lineage>
</organism>
<dbReference type="InterPro" id="IPR023058">
    <property type="entry name" value="PPIase_PpiC_CS"/>
</dbReference>
<feature type="domain" description="PpiC" evidence="3">
    <location>
        <begin position="120"/>
        <end position="221"/>
    </location>
</feature>
<dbReference type="PROSITE" id="PS50198">
    <property type="entry name" value="PPIC_PPIASE_2"/>
    <property type="match status" value="2"/>
</dbReference>
<sequence length="639" mass="72886">MRLSILFALLAFSTAQTFAWQQSNTVATINNTEITAGELLYAYNKNRDNSLPIHHDSLRTYLDQYINFKLKVLEAYDRGLDQNAAFQQELNAYLSQIRKPYLQSNRTEEALVQEAYERMQWEVNASHILLRVNPDAEPADTLAAYNKLDSLRATITDGKAFADAAKTLSQDGSAKDGGKLGWFSAFMMVYPFETAAYETEAGATSKICRTEFGYHLVYVNEKRPARGKVRVSHIFLSNQKHGSPTAQRLAQQAYDSLQTGANWNDIVKRYSDDNNTKMKAGALPFVGLRQLPDDFLDIAFSIETEGTYTQPKPTQFGWHIVRLDAKQPLPPLTELRAEIERQIKQSGRNQLSRPKLLAKLKAENQFVRTSNENAILNELANKNLKSINNRTLRSQTFFKLLNKPTTAFDLKQYLLPTDSVWSMPRLQKAYSEFEAATLLQVEDSLAPTKYPEYGYLRQEYEEGLLLFEIMQKEVWDKALEDSLGQVEFYQNHLNSYTAEERYVVTKVNGLSNETHSAVKKALTENPNYEDIQTYLTGVIDQSEVAKLKFAKTTITKSEIPNFESFVALAGGFIPTNNTTEIIQINEIRQAGHFSFEEIRGRVISDYQQALENEWNNKLRSERKIVVNEQKLKALSNLDK</sequence>
<dbReference type="AlphaFoldDB" id="A0A1I0N9T1"/>
<evidence type="ECO:0000259" key="3">
    <source>
        <dbReference type="PROSITE" id="PS50198"/>
    </source>
</evidence>
<proteinExistence type="predicted"/>
<keyword evidence="5" id="KW-1185">Reference proteome</keyword>
<keyword evidence="1" id="KW-0697">Rotamase</keyword>
<protein>
    <submittedName>
        <fullName evidence="4">Peptidyl-prolyl cis-trans isomerase SurA</fullName>
    </submittedName>
</protein>
<keyword evidence="2" id="KW-0732">Signal</keyword>
<gene>
    <name evidence="4" type="ORF">SAMN05216290_0993</name>
</gene>
<dbReference type="InterPro" id="IPR046357">
    <property type="entry name" value="PPIase_dom_sf"/>
</dbReference>
<dbReference type="GO" id="GO:0003755">
    <property type="term" value="F:peptidyl-prolyl cis-trans isomerase activity"/>
    <property type="evidence" value="ECO:0007669"/>
    <property type="project" value="UniProtKB-KW"/>
</dbReference>
<feature type="signal peptide" evidence="2">
    <location>
        <begin position="1"/>
        <end position="19"/>
    </location>
</feature>
<feature type="chain" id="PRO_5011554636" evidence="2">
    <location>
        <begin position="20"/>
        <end position="639"/>
    </location>
</feature>
<accession>A0A1I0N9T1</accession>
<dbReference type="PANTHER" id="PTHR47245:SF2">
    <property type="entry name" value="PEPTIDYL-PROLYL CIS-TRANS ISOMERASE HP_0175-RELATED"/>
    <property type="match status" value="1"/>
</dbReference>
<dbReference type="Proteomes" id="UP000199437">
    <property type="component" value="Unassembled WGS sequence"/>
</dbReference>
<dbReference type="OrthoDB" id="14196at2"/>
<dbReference type="SUPFAM" id="SSF109998">
    <property type="entry name" value="Triger factor/SurA peptide-binding domain-like"/>
    <property type="match status" value="1"/>
</dbReference>
<dbReference type="PROSITE" id="PS01096">
    <property type="entry name" value="PPIC_PPIASE_1"/>
    <property type="match status" value="1"/>
</dbReference>
<evidence type="ECO:0000256" key="2">
    <source>
        <dbReference type="SAM" id="SignalP"/>
    </source>
</evidence>
<dbReference type="InterPro" id="IPR000297">
    <property type="entry name" value="PPIase_PpiC"/>
</dbReference>
<evidence type="ECO:0000313" key="5">
    <source>
        <dbReference type="Proteomes" id="UP000199437"/>
    </source>
</evidence>
<dbReference type="PANTHER" id="PTHR47245">
    <property type="entry name" value="PEPTIDYLPROLYL ISOMERASE"/>
    <property type="match status" value="1"/>
</dbReference>
<dbReference type="Pfam" id="PF00639">
    <property type="entry name" value="Rotamase"/>
    <property type="match status" value="1"/>
</dbReference>
<evidence type="ECO:0000313" key="4">
    <source>
        <dbReference type="EMBL" id="SEV97247.1"/>
    </source>
</evidence>
<dbReference type="RefSeq" id="WP_090257408.1">
    <property type="nucleotide sequence ID" value="NZ_FOIR01000001.1"/>
</dbReference>
<dbReference type="Pfam" id="PF13616">
    <property type="entry name" value="Rotamase_3"/>
    <property type="match status" value="1"/>
</dbReference>
<dbReference type="EMBL" id="FOIR01000001">
    <property type="protein sequence ID" value="SEV97247.1"/>
    <property type="molecule type" value="Genomic_DNA"/>
</dbReference>